<dbReference type="SUPFAM" id="SSF57667">
    <property type="entry name" value="beta-beta-alpha zinc fingers"/>
    <property type="match status" value="1"/>
</dbReference>
<gene>
    <name evidence="3" type="ORF">TGEB3V08_LOCUS8090</name>
</gene>
<reference evidence="3" key="1">
    <citation type="submission" date="2020-11" db="EMBL/GenBank/DDBJ databases">
        <authorList>
            <person name="Tran Van P."/>
        </authorList>
    </citation>
    <scope>NUCLEOTIDE SEQUENCE</scope>
</reference>
<protein>
    <recommendedName>
        <fullName evidence="2">C2H2-type domain-containing protein</fullName>
    </recommendedName>
</protein>
<accession>A0A7R9K382</accession>
<sequence length="230" mass="26510">MRLKEGRRIQKDVDGNKKLFWKWVKRMKQGVHARTYGIQNERGEMIRDENSLRVILRKSFEQLNGENLEKVAENMENAMMSEIINEAGVLKAIKELKNGKAYGGYMESQVKCLNVGAQYYFTTCQIIDSEDDMSKHSPLCDCALCKEKKRRVTVTATSPQTELPVTEQSTEGKEKCQYCGVFFAAHIIFHHRKLHFRERFFSCIDCGKNFQTETGLESHKCQVDEIPAPS</sequence>
<dbReference type="Gene3D" id="3.30.160.60">
    <property type="entry name" value="Classic Zinc Finger"/>
    <property type="match status" value="1"/>
</dbReference>
<dbReference type="EMBL" id="OE842935">
    <property type="protein sequence ID" value="CAD7601827.1"/>
    <property type="molecule type" value="Genomic_DNA"/>
</dbReference>
<name>A0A7R9K382_TIMGE</name>
<evidence type="ECO:0000313" key="3">
    <source>
        <dbReference type="EMBL" id="CAD7601827.1"/>
    </source>
</evidence>
<dbReference type="InterPro" id="IPR013087">
    <property type="entry name" value="Znf_C2H2_type"/>
</dbReference>
<dbReference type="AlphaFoldDB" id="A0A7R9K382"/>
<evidence type="ECO:0000256" key="1">
    <source>
        <dbReference type="PROSITE-ProRule" id="PRU00042"/>
    </source>
</evidence>
<dbReference type="InterPro" id="IPR036236">
    <property type="entry name" value="Znf_C2H2_sf"/>
</dbReference>
<keyword evidence="1" id="KW-0863">Zinc-finger</keyword>
<keyword evidence="1" id="KW-0862">Zinc</keyword>
<keyword evidence="1" id="KW-0479">Metal-binding</keyword>
<dbReference type="PROSITE" id="PS50157">
    <property type="entry name" value="ZINC_FINGER_C2H2_2"/>
    <property type="match status" value="1"/>
</dbReference>
<dbReference type="GO" id="GO:0008270">
    <property type="term" value="F:zinc ion binding"/>
    <property type="evidence" value="ECO:0007669"/>
    <property type="project" value="UniProtKB-KW"/>
</dbReference>
<organism evidence="3">
    <name type="scientific">Timema genevievae</name>
    <name type="common">Walking stick</name>
    <dbReference type="NCBI Taxonomy" id="629358"/>
    <lineage>
        <taxon>Eukaryota</taxon>
        <taxon>Metazoa</taxon>
        <taxon>Ecdysozoa</taxon>
        <taxon>Arthropoda</taxon>
        <taxon>Hexapoda</taxon>
        <taxon>Insecta</taxon>
        <taxon>Pterygota</taxon>
        <taxon>Neoptera</taxon>
        <taxon>Polyneoptera</taxon>
        <taxon>Phasmatodea</taxon>
        <taxon>Timematodea</taxon>
        <taxon>Timematoidea</taxon>
        <taxon>Timematidae</taxon>
        <taxon>Timema</taxon>
    </lineage>
</organism>
<proteinExistence type="predicted"/>
<feature type="domain" description="C2H2-type" evidence="2">
    <location>
        <begin position="201"/>
        <end position="229"/>
    </location>
</feature>
<evidence type="ECO:0000259" key="2">
    <source>
        <dbReference type="PROSITE" id="PS50157"/>
    </source>
</evidence>